<dbReference type="PANTHER" id="PTHR10925:SF5">
    <property type="entry name" value="RNA CYTIDINE ACETYLTRANSFERASE"/>
    <property type="match status" value="1"/>
</dbReference>
<dbReference type="GO" id="GO:1990883">
    <property type="term" value="F:18S rRNA cytidine N-acetyltransferase activity"/>
    <property type="evidence" value="ECO:0007669"/>
    <property type="project" value="TreeGrafter"/>
</dbReference>
<name>A0A812N4J0_9DINO</name>
<accession>A0A812N4J0</accession>
<dbReference type="PANTHER" id="PTHR10925">
    <property type="entry name" value="N-ACETYLTRANSFERASE 10"/>
    <property type="match status" value="1"/>
</dbReference>
<comment type="caution">
    <text evidence="3">The sequence shown here is derived from an EMBL/GenBank/DDBJ whole genome shotgun (WGS) entry which is preliminary data.</text>
</comment>
<reference evidence="3" key="1">
    <citation type="submission" date="2021-02" db="EMBL/GenBank/DDBJ databases">
        <authorList>
            <person name="Dougan E. K."/>
            <person name="Rhodes N."/>
            <person name="Thang M."/>
            <person name="Chan C."/>
        </authorList>
    </citation>
    <scope>NUCLEOTIDE SEQUENCE</scope>
</reference>
<dbReference type="EMBL" id="CAJNDS010001890">
    <property type="protein sequence ID" value="CAE7287464.1"/>
    <property type="molecule type" value="Genomic_DNA"/>
</dbReference>
<dbReference type="GO" id="GO:0000049">
    <property type="term" value="F:tRNA binding"/>
    <property type="evidence" value="ECO:0007669"/>
    <property type="project" value="TreeGrafter"/>
</dbReference>
<dbReference type="InterPro" id="IPR032672">
    <property type="entry name" value="TmcA/NAT10/Kre33"/>
</dbReference>
<organism evidence="3 4">
    <name type="scientific">Symbiodinium natans</name>
    <dbReference type="NCBI Taxonomy" id="878477"/>
    <lineage>
        <taxon>Eukaryota</taxon>
        <taxon>Sar</taxon>
        <taxon>Alveolata</taxon>
        <taxon>Dinophyceae</taxon>
        <taxon>Suessiales</taxon>
        <taxon>Symbiodiniaceae</taxon>
        <taxon>Symbiodinium</taxon>
    </lineage>
</organism>
<evidence type="ECO:0000256" key="1">
    <source>
        <dbReference type="SAM" id="MobiDB-lite"/>
    </source>
</evidence>
<dbReference type="Pfam" id="PF13718">
    <property type="entry name" value="GNAT_acetyltr_2"/>
    <property type="match status" value="2"/>
</dbReference>
<dbReference type="GO" id="GO:1904812">
    <property type="term" value="P:rRNA acetylation involved in maturation of SSU-rRNA"/>
    <property type="evidence" value="ECO:0007669"/>
    <property type="project" value="TreeGrafter"/>
</dbReference>
<dbReference type="InterPro" id="IPR015947">
    <property type="entry name" value="PUA-like_sf"/>
</dbReference>
<keyword evidence="4" id="KW-1185">Reference proteome</keyword>
<dbReference type="Gene3D" id="2.30.130.30">
    <property type="entry name" value="Hypothetical protein"/>
    <property type="match status" value="1"/>
</dbReference>
<sequence>MVLLIPSAVGKMDLIFAESCPVLVVDEMASLPIPELHQLLVSRVPLILKVFKELGADSAEVCRHATLPEGIAEREFVKLSLQVDYDKLGAGSWGKKAVRVEVLWCLKSLALEEDPGLTRSTLLHFAFWPEAVRYKPGDPVESWLDSLLFLDVVGDMPQPPSDPKDYGSLRAARFVEVDAARSTDPLVMGLLRGHYRTSPNDLTRLVTDPHIRTFALVAKENQGPPAVVVVAIEETPERLGQSGAKVHQTHLLANGPSLSMRVEKEYPFLALARLRGLRPWRVVAAPAARGQGFGQRAIELLADWAKGTGSDGSGEPRFDWLGVSFGLTAQLFRFWSRAGYRPVVMSNTPNDQTGEMSMKMLLPISAALARAVPSVLPLFGTSFFRRLPTCFRDLDTQLVLDILTESGPAGDAWHPPALEAARLEKFAAARKPVEEAARIYDIFPRLASAYFVGGLKALDLSGHRAEVQPPGSVSPTLKELSLHIGAVDVECLLTVAPREQVLLERSQAHHAAQAWLPSLVELWDGKEVCMELPEPSEAVGGDPTLVELANYAIHDLNVQEPHFSLLMSGEKRIELRLAKRRFCCVEPGAYFRVQKASPPQQALFRILRADRYDSVAEALRCEGVGCVLPGVTSADAGLAAFAQLYGPQGLGEGVIAFELELAKKEAPQRPTSPPILPQRAAARSEQSLSITARWQYPCPAKAR</sequence>
<dbReference type="Gene3D" id="3.40.630.30">
    <property type="match status" value="1"/>
</dbReference>
<feature type="domain" description="N-acetyltransferase" evidence="2">
    <location>
        <begin position="316"/>
        <end position="364"/>
    </location>
</feature>
<dbReference type="InterPro" id="IPR016181">
    <property type="entry name" value="Acyl_CoA_acyltransferase"/>
</dbReference>
<feature type="domain" description="N-acetyltransferase" evidence="2">
    <location>
        <begin position="191"/>
        <end position="311"/>
    </location>
</feature>
<dbReference type="AlphaFoldDB" id="A0A812N4J0"/>
<dbReference type="SUPFAM" id="SSF55729">
    <property type="entry name" value="Acyl-CoA N-acyltransferases (Nat)"/>
    <property type="match status" value="1"/>
</dbReference>
<dbReference type="OrthoDB" id="112749at2759"/>
<dbReference type="Proteomes" id="UP000604046">
    <property type="component" value="Unassembled WGS sequence"/>
</dbReference>
<evidence type="ECO:0000313" key="3">
    <source>
        <dbReference type="EMBL" id="CAE7287464.1"/>
    </source>
</evidence>
<protein>
    <submittedName>
        <fullName evidence="3">TmcA protein</fullName>
    </submittedName>
</protein>
<gene>
    <name evidence="3" type="primary">tmcA</name>
    <name evidence="3" type="ORF">SNAT2548_LOCUS15193</name>
</gene>
<dbReference type="SUPFAM" id="SSF88697">
    <property type="entry name" value="PUA domain-like"/>
    <property type="match status" value="1"/>
</dbReference>
<evidence type="ECO:0000313" key="4">
    <source>
        <dbReference type="Proteomes" id="UP000604046"/>
    </source>
</evidence>
<evidence type="ECO:0000259" key="2">
    <source>
        <dbReference type="Pfam" id="PF13718"/>
    </source>
</evidence>
<dbReference type="InterPro" id="IPR000182">
    <property type="entry name" value="GNAT_dom"/>
</dbReference>
<feature type="region of interest" description="Disordered" evidence="1">
    <location>
        <begin position="665"/>
        <end position="684"/>
    </location>
</feature>
<proteinExistence type="predicted"/>